<evidence type="ECO:0000256" key="4">
    <source>
        <dbReference type="ARBA" id="ARBA00023040"/>
    </source>
</evidence>
<feature type="transmembrane region" description="Helical" evidence="8">
    <location>
        <begin position="43"/>
        <end position="63"/>
    </location>
</feature>
<protein>
    <recommendedName>
        <fullName evidence="9">G-protein coupled receptors family 1 profile domain-containing protein</fullName>
    </recommendedName>
</protein>
<keyword evidence="6" id="KW-0675">Receptor</keyword>
<evidence type="ECO:0000313" key="11">
    <source>
        <dbReference type="Proteomes" id="UP000663860"/>
    </source>
</evidence>
<evidence type="ECO:0000256" key="5">
    <source>
        <dbReference type="ARBA" id="ARBA00023136"/>
    </source>
</evidence>
<evidence type="ECO:0000256" key="7">
    <source>
        <dbReference type="ARBA" id="ARBA00023224"/>
    </source>
</evidence>
<feature type="transmembrane region" description="Helical" evidence="8">
    <location>
        <begin position="230"/>
        <end position="254"/>
    </location>
</feature>
<dbReference type="EMBL" id="CAJNOE010000554">
    <property type="protein sequence ID" value="CAF1268332.1"/>
    <property type="molecule type" value="Genomic_DNA"/>
</dbReference>
<keyword evidence="5 8" id="KW-0472">Membrane</keyword>
<evidence type="ECO:0000256" key="6">
    <source>
        <dbReference type="ARBA" id="ARBA00023170"/>
    </source>
</evidence>
<evidence type="ECO:0000259" key="9">
    <source>
        <dbReference type="PROSITE" id="PS50262"/>
    </source>
</evidence>
<evidence type="ECO:0000256" key="1">
    <source>
        <dbReference type="ARBA" id="ARBA00004141"/>
    </source>
</evidence>
<accession>A0A815BBC6</accession>
<feature type="transmembrane region" description="Helical" evidence="8">
    <location>
        <begin position="172"/>
        <end position="193"/>
    </location>
</feature>
<proteinExistence type="predicted"/>
<name>A0A815BBC6_9BILA</name>
<organism evidence="10 11">
    <name type="scientific">Adineta steineri</name>
    <dbReference type="NCBI Taxonomy" id="433720"/>
    <lineage>
        <taxon>Eukaryota</taxon>
        <taxon>Metazoa</taxon>
        <taxon>Spiralia</taxon>
        <taxon>Gnathifera</taxon>
        <taxon>Rotifera</taxon>
        <taxon>Eurotatoria</taxon>
        <taxon>Bdelloidea</taxon>
        <taxon>Adinetida</taxon>
        <taxon>Adinetidae</taxon>
        <taxon>Adineta</taxon>
    </lineage>
</organism>
<dbReference type="AlphaFoldDB" id="A0A815BBC6"/>
<comment type="subcellular location">
    <subcellularLocation>
        <location evidence="1">Membrane</location>
        <topology evidence="1">Multi-pass membrane protein</topology>
    </subcellularLocation>
</comment>
<keyword evidence="4" id="KW-0297">G-protein coupled receptor</keyword>
<evidence type="ECO:0000313" key="10">
    <source>
        <dbReference type="EMBL" id="CAF1268332.1"/>
    </source>
</evidence>
<dbReference type="PANTHER" id="PTHR24238:SF47">
    <property type="entry name" value="ECDYSTEROIDS_DOPAMINE RECEPTOR-RELATED"/>
    <property type="match status" value="1"/>
</dbReference>
<dbReference type="GO" id="GO:0004930">
    <property type="term" value="F:G protein-coupled receptor activity"/>
    <property type="evidence" value="ECO:0007669"/>
    <property type="project" value="UniProtKB-KW"/>
</dbReference>
<sequence>MSSMSTYLYEIISPILMIFGTAGSIINIIVFSQKNLRKNPCSIYFIAYNIVNFMYIYFSLLPQTMSSGYNIDYTTSSIVSCRLYFYAIFVLNALSSYYLILASIDRTFITSSNALTRQRSTCRLAYICIGIGTLFWILFHIHALIFTNIVQAGPNVKVCAPQRGTHNTFTTYYNIIEEITVISLMLIFGISYIKNIRNLGRIQVHTVSVSATRANQIHGSNSFSRKDRQWILMLLMETTIYAVCVGPFAFYLIYLQITLNEIKSTETLQLQNMIYNILIFTSAIPFCTGCYTNLIVSKTFRAEVKKIFSWIKIFNTR</sequence>
<keyword evidence="3 8" id="KW-1133">Transmembrane helix</keyword>
<feature type="transmembrane region" description="Helical" evidence="8">
    <location>
        <begin position="274"/>
        <end position="296"/>
    </location>
</feature>
<comment type="caution">
    <text evidence="10">The sequence shown here is derived from an EMBL/GenBank/DDBJ whole genome shotgun (WGS) entry which is preliminary data.</text>
</comment>
<dbReference type="GO" id="GO:0016020">
    <property type="term" value="C:membrane"/>
    <property type="evidence" value="ECO:0007669"/>
    <property type="project" value="UniProtKB-SubCell"/>
</dbReference>
<dbReference type="InterPro" id="IPR017452">
    <property type="entry name" value="GPCR_Rhodpsn_7TM"/>
</dbReference>
<dbReference type="Gene3D" id="1.20.1070.10">
    <property type="entry name" value="Rhodopsin 7-helix transmembrane proteins"/>
    <property type="match status" value="1"/>
</dbReference>
<gene>
    <name evidence="10" type="ORF">IZO911_LOCUS32282</name>
</gene>
<reference evidence="10" key="1">
    <citation type="submission" date="2021-02" db="EMBL/GenBank/DDBJ databases">
        <authorList>
            <person name="Nowell W R."/>
        </authorList>
    </citation>
    <scope>NUCLEOTIDE SEQUENCE</scope>
</reference>
<feature type="transmembrane region" description="Helical" evidence="8">
    <location>
        <begin position="83"/>
        <end position="104"/>
    </location>
</feature>
<evidence type="ECO:0000256" key="8">
    <source>
        <dbReference type="SAM" id="Phobius"/>
    </source>
</evidence>
<evidence type="ECO:0000256" key="2">
    <source>
        <dbReference type="ARBA" id="ARBA00022692"/>
    </source>
</evidence>
<dbReference type="SUPFAM" id="SSF81321">
    <property type="entry name" value="Family A G protein-coupled receptor-like"/>
    <property type="match status" value="1"/>
</dbReference>
<dbReference type="PROSITE" id="PS50262">
    <property type="entry name" value="G_PROTEIN_RECEP_F1_2"/>
    <property type="match status" value="1"/>
</dbReference>
<feature type="transmembrane region" description="Helical" evidence="8">
    <location>
        <begin position="124"/>
        <end position="145"/>
    </location>
</feature>
<dbReference type="PANTHER" id="PTHR24238">
    <property type="entry name" value="G-PROTEIN COUPLED RECEPTOR"/>
    <property type="match status" value="1"/>
</dbReference>
<feature type="domain" description="G-protein coupled receptors family 1 profile" evidence="9">
    <location>
        <begin position="23"/>
        <end position="296"/>
    </location>
</feature>
<evidence type="ECO:0000256" key="3">
    <source>
        <dbReference type="ARBA" id="ARBA00022989"/>
    </source>
</evidence>
<dbReference type="Proteomes" id="UP000663860">
    <property type="component" value="Unassembled WGS sequence"/>
</dbReference>
<feature type="transmembrane region" description="Helical" evidence="8">
    <location>
        <begin position="12"/>
        <end position="31"/>
    </location>
</feature>
<keyword evidence="7" id="KW-0807">Transducer</keyword>
<keyword evidence="2 8" id="KW-0812">Transmembrane</keyword>